<protein>
    <submittedName>
        <fullName evidence="1">Uncharacterized protein</fullName>
    </submittedName>
</protein>
<evidence type="ECO:0000313" key="2">
    <source>
        <dbReference type="Proteomes" id="UP001255185"/>
    </source>
</evidence>
<sequence length="335" mass="38797">MKEDNPIDRKRNSAGHAEIGTKEDGTILEMVKVGKRLIVIKDKSIYEFFMADSIDPERKNINLPSNIQKMLFEQGAESEIVARTFLTAKTLFQADLYDESVDIEKALTLSLGLLQELLVLEQEINDYLLKEEKVSAEYESRKEQKLSYAIPSINDVETRCKTIFQKADHIEQILIEIATIFYPDQGLNKQSRMVSIYEMSKKNYGEEDSFSKLTAKTLDFMRLVREMRNGLDHRLSTVKVTDFELQADSNILTPTIELKHKSVKLEREALSAFLPVIVPNMLYIFENIVAHIGNKKSKKEIMSYTVREIPEEKRRYKHVKYCFWTPIGEGGYYNQ</sequence>
<dbReference type="EMBL" id="JAVDVI010000003">
    <property type="protein sequence ID" value="MDR6966884.1"/>
    <property type="molecule type" value="Genomic_DNA"/>
</dbReference>
<keyword evidence="2" id="KW-1185">Reference proteome</keyword>
<dbReference type="Proteomes" id="UP001255185">
    <property type="component" value="Unassembled WGS sequence"/>
</dbReference>
<comment type="caution">
    <text evidence="1">The sequence shown here is derived from an EMBL/GenBank/DDBJ whole genome shotgun (WGS) entry which is preliminary data.</text>
</comment>
<gene>
    <name evidence="1" type="ORF">J2X31_000884</name>
</gene>
<name>A0ABU1TLN6_9FLAO</name>
<reference evidence="1 2" key="1">
    <citation type="submission" date="2023-07" db="EMBL/GenBank/DDBJ databases">
        <title>Sorghum-associated microbial communities from plants grown in Nebraska, USA.</title>
        <authorList>
            <person name="Schachtman D."/>
        </authorList>
    </citation>
    <scope>NUCLEOTIDE SEQUENCE [LARGE SCALE GENOMIC DNA]</scope>
    <source>
        <strain evidence="1 2">3773</strain>
    </source>
</reference>
<evidence type="ECO:0000313" key="1">
    <source>
        <dbReference type="EMBL" id="MDR6966884.1"/>
    </source>
</evidence>
<proteinExistence type="predicted"/>
<accession>A0ABU1TLN6</accession>
<dbReference type="RefSeq" id="WP_310024765.1">
    <property type="nucleotide sequence ID" value="NZ_JAVDVI010000003.1"/>
</dbReference>
<organism evidence="1 2">
    <name type="scientific">Flavobacterium arsenatis</name>
    <dbReference type="NCBI Taxonomy" id="1484332"/>
    <lineage>
        <taxon>Bacteria</taxon>
        <taxon>Pseudomonadati</taxon>
        <taxon>Bacteroidota</taxon>
        <taxon>Flavobacteriia</taxon>
        <taxon>Flavobacteriales</taxon>
        <taxon>Flavobacteriaceae</taxon>
        <taxon>Flavobacterium</taxon>
    </lineage>
</organism>